<proteinExistence type="predicted"/>
<evidence type="ECO:0000313" key="3">
    <source>
        <dbReference type="Proteomes" id="UP000305948"/>
    </source>
</evidence>
<reference evidence="2 3" key="1">
    <citation type="journal article" date="2019" name="Nat. Ecol. Evol.">
        <title>Megaphylogeny resolves global patterns of mushroom evolution.</title>
        <authorList>
            <person name="Varga T."/>
            <person name="Krizsan K."/>
            <person name="Foldi C."/>
            <person name="Dima B."/>
            <person name="Sanchez-Garcia M."/>
            <person name="Sanchez-Ramirez S."/>
            <person name="Szollosi G.J."/>
            <person name="Szarkandi J.G."/>
            <person name="Papp V."/>
            <person name="Albert L."/>
            <person name="Andreopoulos W."/>
            <person name="Angelini C."/>
            <person name="Antonin V."/>
            <person name="Barry K.W."/>
            <person name="Bougher N.L."/>
            <person name="Buchanan P."/>
            <person name="Buyck B."/>
            <person name="Bense V."/>
            <person name="Catcheside P."/>
            <person name="Chovatia M."/>
            <person name="Cooper J."/>
            <person name="Damon W."/>
            <person name="Desjardin D."/>
            <person name="Finy P."/>
            <person name="Geml J."/>
            <person name="Haridas S."/>
            <person name="Hughes K."/>
            <person name="Justo A."/>
            <person name="Karasinski D."/>
            <person name="Kautmanova I."/>
            <person name="Kiss B."/>
            <person name="Kocsube S."/>
            <person name="Kotiranta H."/>
            <person name="LaButti K.M."/>
            <person name="Lechner B.E."/>
            <person name="Liimatainen K."/>
            <person name="Lipzen A."/>
            <person name="Lukacs Z."/>
            <person name="Mihaltcheva S."/>
            <person name="Morgado L.N."/>
            <person name="Niskanen T."/>
            <person name="Noordeloos M.E."/>
            <person name="Ohm R.A."/>
            <person name="Ortiz-Santana B."/>
            <person name="Ovrebo C."/>
            <person name="Racz N."/>
            <person name="Riley R."/>
            <person name="Savchenko A."/>
            <person name="Shiryaev A."/>
            <person name="Soop K."/>
            <person name="Spirin V."/>
            <person name="Szebenyi C."/>
            <person name="Tomsovsky M."/>
            <person name="Tulloss R.E."/>
            <person name="Uehling J."/>
            <person name="Grigoriev I.V."/>
            <person name="Vagvolgyi C."/>
            <person name="Papp T."/>
            <person name="Martin F.M."/>
            <person name="Miettinen O."/>
            <person name="Hibbett D.S."/>
            <person name="Nagy L.G."/>
        </authorList>
    </citation>
    <scope>NUCLEOTIDE SEQUENCE [LARGE SCALE GENOMIC DNA]</scope>
    <source>
        <strain evidence="2 3">OMC1185</strain>
    </source>
</reference>
<accession>A0A5C3NCL4</accession>
<protein>
    <submittedName>
        <fullName evidence="2">Uncharacterized protein</fullName>
    </submittedName>
</protein>
<evidence type="ECO:0000256" key="1">
    <source>
        <dbReference type="SAM" id="MobiDB-lite"/>
    </source>
</evidence>
<evidence type="ECO:0000313" key="2">
    <source>
        <dbReference type="EMBL" id="TFK53718.1"/>
    </source>
</evidence>
<dbReference type="STRING" id="5364.A0A5C3NCL4"/>
<feature type="compositionally biased region" description="Polar residues" evidence="1">
    <location>
        <begin position="1"/>
        <end position="11"/>
    </location>
</feature>
<name>A0A5C3NCL4_9AGAM</name>
<feature type="compositionally biased region" description="Low complexity" evidence="1">
    <location>
        <begin position="27"/>
        <end position="44"/>
    </location>
</feature>
<sequence>MDHPTTMGQNEKLQHDAAPAYMDSVQPTANGMGTGPPAATAPPTVSDGGDVPPATAKHDTNDTLTAGNMAPSTGLAPPTLPPRRAPSVTPNGYPNEKGLAPSNGHSRTPSASSDISSSSIAHETADPISPALPSATHPTVALLIPFPKPLHATEKQLAKLPPFVLYAPLAAPLRKPEEGDKEGLAHKAQRKWQEEEREAREKGKGFKAKAVGLISKGMSATKNSRIEFLVRTPNKKKLKEVCGLLLSRP</sequence>
<gene>
    <name evidence="2" type="ORF">OE88DRAFT_1273728</name>
</gene>
<keyword evidence="3" id="KW-1185">Reference proteome</keyword>
<feature type="compositionally biased region" description="Low complexity" evidence="1">
    <location>
        <begin position="110"/>
        <end position="121"/>
    </location>
</feature>
<organism evidence="2 3">
    <name type="scientific">Heliocybe sulcata</name>
    <dbReference type="NCBI Taxonomy" id="5364"/>
    <lineage>
        <taxon>Eukaryota</taxon>
        <taxon>Fungi</taxon>
        <taxon>Dikarya</taxon>
        <taxon>Basidiomycota</taxon>
        <taxon>Agaricomycotina</taxon>
        <taxon>Agaricomycetes</taxon>
        <taxon>Gloeophyllales</taxon>
        <taxon>Gloeophyllaceae</taxon>
        <taxon>Heliocybe</taxon>
    </lineage>
</organism>
<dbReference type="OrthoDB" id="3189033at2759"/>
<dbReference type="Proteomes" id="UP000305948">
    <property type="component" value="Unassembled WGS sequence"/>
</dbReference>
<dbReference type="AlphaFoldDB" id="A0A5C3NCL4"/>
<feature type="region of interest" description="Disordered" evidence="1">
    <location>
        <begin position="175"/>
        <end position="204"/>
    </location>
</feature>
<feature type="region of interest" description="Disordered" evidence="1">
    <location>
        <begin position="1"/>
        <end position="133"/>
    </location>
</feature>
<dbReference type="EMBL" id="ML213507">
    <property type="protein sequence ID" value="TFK53718.1"/>
    <property type="molecule type" value="Genomic_DNA"/>
</dbReference>